<keyword evidence="5 7" id="KW-0949">S-adenosyl-L-methionine</keyword>
<dbReference type="GO" id="GO:0005739">
    <property type="term" value="C:mitochondrion"/>
    <property type="evidence" value="ECO:0007669"/>
    <property type="project" value="TreeGrafter"/>
</dbReference>
<evidence type="ECO:0000313" key="10">
    <source>
        <dbReference type="EMBL" id="SPO07142.1"/>
    </source>
</evidence>
<dbReference type="Proteomes" id="UP001187682">
    <property type="component" value="Unassembled WGS sequence"/>
</dbReference>
<comment type="similarity">
    <text evidence="1">Belongs to the class I-like SAM-binding methyltransferase superfamily. RNA methyltransferase RlmE family.</text>
</comment>
<evidence type="ECO:0000313" key="11">
    <source>
        <dbReference type="Proteomes" id="UP001187682"/>
    </source>
</evidence>
<evidence type="ECO:0000259" key="9">
    <source>
        <dbReference type="Pfam" id="PF01728"/>
    </source>
</evidence>
<evidence type="ECO:0000256" key="7">
    <source>
        <dbReference type="PIRSR" id="PIRSR005461-1"/>
    </source>
</evidence>
<comment type="caution">
    <text evidence="10">The sequence shown here is derived from an EMBL/GenBank/DDBJ whole genome shotgun (WGS) entry which is preliminary data.</text>
</comment>
<name>A0AAE8T0E8_9PEZI</name>
<protein>
    <recommendedName>
        <fullName evidence="6">rRNA methyltransferase 2, mitochondrial</fullName>
    </recommendedName>
</protein>
<evidence type="ECO:0000256" key="1">
    <source>
        <dbReference type="ARBA" id="ARBA00009258"/>
    </source>
</evidence>
<dbReference type="InterPro" id="IPR002877">
    <property type="entry name" value="RNA_MeTrfase_FtsJ_dom"/>
</dbReference>
<feature type="active site" description="Proton acceptor" evidence="7">
    <location>
        <position position="274"/>
    </location>
</feature>
<feature type="domain" description="Ribosomal RNA methyltransferase FtsJ" evidence="9">
    <location>
        <begin position="75"/>
        <end position="316"/>
    </location>
</feature>
<reference evidence="10" key="1">
    <citation type="submission" date="2018-03" db="EMBL/GenBank/DDBJ databases">
        <authorList>
            <person name="Guldener U."/>
        </authorList>
    </citation>
    <scope>NUCLEOTIDE SEQUENCE</scope>
</reference>
<evidence type="ECO:0000256" key="6">
    <source>
        <dbReference type="ARBA" id="ARBA00041184"/>
    </source>
</evidence>
<dbReference type="InterPro" id="IPR015507">
    <property type="entry name" value="rRNA-MeTfrase_E"/>
</dbReference>
<dbReference type="PANTHER" id="PTHR10920:SF18">
    <property type="entry name" value="RRNA METHYLTRANSFERASE 2, MITOCHONDRIAL"/>
    <property type="match status" value="1"/>
</dbReference>
<dbReference type="PANTHER" id="PTHR10920">
    <property type="entry name" value="RIBOSOMAL RNA METHYLTRANSFERASE"/>
    <property type="match status" value="1"/>
</dbReference>
<keyword evidence="11" id="KW-1185">Reference proteome</keyword>
<dbReference type="AlphaFoldDB" id="A0AAE8T0E8"/>
<dbReference type="EMBL" id="ONZQ02000018">
    <property type="protein sequence ID" value="SPO07142.1"/>
    <property type="molecule type" value="Genomic_DNA"/>
</dbReference>
<dbReference type="GO" id="GO:0008650">
    <property type="term" value="F:rRNA (uridine-2'-O-)-methyltransferase activity"/>
    <property type="evidence" value="ECO:0007669"/>
    <property type="project" value="TreeGrafter"/>
</dbReference>
<evidence type="ECO:0000256" key="2">
    <source>
        <dbReference type="ARBA" id="ARBA00022552"/>
    </source>
</evidence>
<dbReference type="SUPFAM" id="SSF53335">
    <property type="entry name" value="S-adenosyl-L-methionine-dependent methyltransferases"/>
    <property type="match status" value="1"/>
</dbReference>
<evidence type="ECO:0000256" key="5">
    <source>
        <dbReference type="ARBA" id="ARBA00022691"/>
    </source>
</evidence>
<keyword evidence="3 10" id="KW-0489">Methyltransferase</keyword>
<dbReference type="InterPro" id="IPR050082">
    <property type="entry name" value="RNA_methyltr_RlmE"/>
</dbReference>
<sequence length="323" mass="35297">MASLCRITRRISPFHIPLGIVTGMECRVQSLAPQTRCASSAASTRWKTRQGNDPYTREAKLQGLKSRAAFKLLEGFAPGSWSQVALERTGPYNHVLGIDILPAQPPRGVSSVQGNFLSPAVRAIVKESLRETHARMKEADRARRVKKAPPAPKGAAAAASRPEDVSAAEEAETTPSAASDVAAESGVVELADVGGRKEEVVRTMSYIDMEKRETKSVVEDAKLDDRVVDVVISDMMMNTSGISFRDHAGSMDLCTAALTFACETLRPGGNFVCKFYQGAEDKNFERRLNTVFSRVYRVKPDSSRKESKEAYFVAIGRNKNPLS</sequence>
<gene>
    <name evidence="10" type="ORF">DNG_09836</name>
</gene>
<keyword evidence="4" id="KW-0808">Transferase</keyword>
<organism evidence="10 11">
    <name type="scientific">Cephalotrichum gorgonifer</name>
    <dbReference type="NCBI Taxonomy" id="2041049"/>
    <lineage>
        <taxon>Eukaryota</taxon>
        <taxon>Fungi</taxon>
        <taxon>Dikarya</taxon>
        <taxon>Ascomycota</taxon>
        <taxon>Pezizomycotina</taxon>
        <taxon>Sordariomycetes</taxon>
        <taxon>Hypocreomycetidae</taxon>
        <taxon>Microascales</taxon>
        <taxon>Microascaceae</taxon>
        <taxon>Cephalotrichum</taxon>
    </lineage>
</organism>
<dbReference type="PIRSF" id="PIRSF005461">
    <property type="entry name" value="23S_rRNA_mtase"/>
    <property type="match status" value="1"/>
</dbReference>
<dbReference type="HAMAP" id="MF_01547">
    <property type="entry name" value="RNA_methyltr_E"/>
    <property type="match status" value="1"/>
</dbReference>
<evidence type="ECO:0000256" key="4">
    <source>
        <dbReference type="ARBA" id="ARBA00022679"/>
    </source>
</evidence>
<proteinExistence type="inferred from homology"/>
<accession>A0AAE8T0E8</accession>
<dbReference type="Pfam" id="PF01728">
    <property type="entry name" value="FtsJ"/>
    <property type="match status" value="1"/>
</dbReference>
<evidence type="ECO:0000256" key="3">
    <source>
        <dbReference type="ARBA" id="ARBA00022603"/>
    </source>
</evidence>
<keyword evidence="2" id="KW-0698">rRNA processing</keyword>
<feature type="region of interest" description="Disordered" evidence="8">
    <location>
        <begin position="134"/>
        <end position="182"/>
    </location>
</feature>
<dbReference type="Gene3D" id="3.40.50.150">
    <property type="entry name" value="Vaccinia Virus protein VP39"/>
    <property type="match status" value="1"/>
</dbReference>
<dbReference type="InterPro" id="IPR029063">
    <property type="entry name" value="SAM-dependent_MTases_sf"/>
</dbReference>
<evidence type="ECO:0000256" key="8">
    <source>
        <dbReference type="SAM" id="MobiDB-lite"/>
    </source>
</evidence>